<evidence type="ECO:0000313" key="2">
    <source>
        <dbReference type="EMBL" id="CAF3724546.1"/>
    </source>
</evidence>
<evidence type="ECO:0000313" key="3">
    <source>
        <dbReference type="Proteomes" id="UP000677228"/>
    </source>
</evidence>
<dbReference type="Proteomes" id="UP000682733">
    <property type="component" value="Unassembled WGS sequence"/>
</dbReference>
<name>A0A8S2DF20_9BILA</name>
<dbReference type="AlphaFoldDB" id="A0A8S2DF20"/>
<protein>
    <submittedName>
        <fullName evidence="1">Uncharacterized protein</fullName>
    </submittedName>
</protein>
<evidence type="ECO:0000313" key="1">
    <source>
        <dbReference type="EMBL" id="CAF0950299.1"/>
    </source>
</evidence>
<dbReference type="Proteomes" id="UP000677228">
    <property type="component" value="Unassembled WGS sequence"/>
</dbReference>
<comment type="caution">
    <text evidence="1">The sequence shown here is derived from an EMBL/GenBank/DDBJ whole genome shotgun (WGS) entry which is preliminary data.</text>
</comment>
<dbReference type="EMBL" id="CAJNOK010004802">
    <property type="protein sequence ID" value="CAF0950299.1"/>
    <property type="molecule type" value="Genomic_DNA"/>
</dbReference>
<sequence>SNYDMEYIHFRKSRIRRLVLVTITIKEVVKVFELLNAIGLHCDIIVNKFYTVLEDKREYMRQ</sequence>
<reference evidence="1" key="1">
    <citation type="submission" date="2021-02" db="EMBL/GenBank/DDBJ databases">
        <authorList>
            <person name="Nowell W R."/>
        </authorList>
    </citation>
    <scope>NUCLEOTIDE SEQUENCE</scope>
</reference>
<proteinExistence type="predicted"/>
<organism evidence="1 3">
    <name type="scientific">Didymodactylos carnosus</name>
    <dbReference type="NCBI Taxonomy" id="1234261"/>
    <lineage>
        <taxon>Eukaryota</taxon>
        <taxon>Metazoa</taxon>
        <taxon>Spiralia</taxon>
        <taxon>Gnathifera</taxon>
        <taxon>Rotifera</taxon>
        <taxon>Eurotatoria</taxon>
        <taxon>Bdelloidea</taxon>
        <taxon>Philodinida</taxon>
        <taxon>Philodinidae</taxon>
        <taxon>Didymodactylos</taxon>
    </lineage>
</organism>
<gene>
    <name evidence="1" type="ORF">OVA965_LOCUS12118</name>
    <name evidence="2" type="ORF">TMI583_LOCUS12123</name>
</gene>
<feature type="non-terminal residue" evidence="1">
    <location>
        <position position="1"/>
    </location>
</feature>
<accession>A0A8S2DF20</accession>
<dbReference type="EMBL" id="CAJOBA010004808">
    <property type="protein sequence ID" value="CAF3724546.1"/>
    <property type="molecule type" value="Genomic_DNA"/>
</dbReference>